<dbReference type="InterPro" id="IPR003439">
    <property type="entry name" value="ABC_transporter-like_ATP-bd"/>
</dbReference>
<dbReference type="Proteomes" id="UP000284178">
    <property type="component" value="Unassembled WGS sequence"/>
</dbReference>
<keyword evidence="1" id="KW-0813">Transport</keyword>
<dbReference type="InterPro" id="IPR003593">
    <property type="entry name" value="AAA+_ATPase"/>
</dbReference>
<evidence type="ECO:0000259" key="4">
    <source>
        <dbReference type="PROSITE" id="PS50893"/>
    </source>
</evidence>
<keyword evidence="3 5" id="KW-0067">ATP-binding</keyword>
<dbReference type="GO" id="GO:0005524">
    <property type="term" value="F:ATP binding"/>
    <property type="evidence" value="ECO:0007669"/>
    <property type="project" value="UniProtKB-KW"/>
</dbReference>
<evidence type="ECO:0000313" key="6">
    <source>
        <dbReference type="Proteomes" id="UP000284178"/>
    </source>
</evidence>
<feature type="domain" description="ABC transporter" evidence="4">
    <location>
        <begin position="10"/>
        <end position="232"/>
    </location>
</feature>
<dbReference type="GeneID" id="83016247"/>
<dbReference type="GO" id="GO:0016887">
    <property type="term" value="F:ATP hydrolysis activity"/>
    <property type="evidence" value="ECO:0007669"/>
    <property type="project" value="InterPro"/>
</dbReference>
<dbReference type="InterPro" id="IPR027417">
    <property type="entry name" value="P-loop_NTPase"/>
</dbReference>
<comment type="caution">
    <text evidence="5">The sequence shown here is derived from an EMBL/GenBank/DDBJ whole genome shotgun (WGS) entry which is preliminary data.</text>
</comment>
<evidence type="ECO:0000256" key="2">
    <source>
        <dbReference type="ARBA" id="ARBA00022741"/>
    </source>
</evidence>
<dbReference type="Gene3D" id="3.40.50.300">
    <property type="entry name" value="P-loop containing nucleotide triphosphate hydrolases"/>
    <property type="match status" value="1"/>
</dbReference>
<evidence type="ECO:0000313" key="5">
    <source>
        <dbReference type="EMBL" id="RGR71859.1"/>
    </source>
</evidence>
<evidence type="ECO:0000256" key="1">
    <source>
        <dbReference type="ARBA" id="ARBA00022448"/>
    </source>
</evidence>
<keyword evidence="6" id="KW-1185">Reference proteome</keyword>
<dbReference type="SUPFAM" id="SSF52540">
    <property type="entry name" value="P-loop containing nucleoside triphosphate hydrolases"/>
    <property type="match status" value="1"/>
</dbReference>
<dbReference type="InterPro" id="IPR051782">
    <property type="entry name" value="ABC_Transporter_VariousFunc"/>
</dbReference>
<dbReference type="Pfam" id="PF00005">
    <property type="entry name" value="ABC_tran"/>
    <property type="match status" value="1"/>
</dbReference>
<accession>A0A412FUV9</accession>
<dbReference type="RefSeq" id="WP_117895534.1">
    <property type="nucleotide sequence ID" value="NZ_CABJCV010000017.1"/>
</dbReference>
<dbReference type="SMART" id="SM00382">
    <property type="entry name" value="AAA"/>
    <property type="match status" value="1"/>
</dbReference>
<sequence length="237" mass="26741">MTTENTKPLIQIRGLTKSYSQTTALKNVDLDLVPGQIIGLLGPNGSGKTTLIKIMNGLLRDYSGEILIDGHRPDAYTKSIISYLPDESYFSDWMKASDALKMFEDMYTDFDGAKARLLMKRLDLNANMRIKSMSKGMKEKFQLCLVMSRKARIYVLDEPIGGVDPAARELILDIILNNYAEDAIVLISTHLISDIEKIFDDVIFLKYGELAMHENAEQLRAETGKSVDEVFREVFKC</sequence>
<dbReference type="AlphaFoldDB" id="A0A412FUV9"/>
<reference evidence="5 6" key="1">
    <citation type="submission" date="2018-08" db="EMBL/GenBank/DDBJ databases">
        <title>A genome reference for cultivated species of the human gut microbiota.</title>
        <authorList>
            <person name="Zou Y."/>
            <person name="Xue W."/>
            <person name="Luo G."/>
        </authorList>
    </citation>
    <scope>NUCLEOTIDE SEQUENCE [LARGE SCALE GENOMIC DNA]</scope>
    <source>
        <strain evidence="5 6">AF24-29</strain>
    </source>
</reference>
<protein>
    <submittedName>
        <fullName evidence="5">ABC transporter ATP-binding protein</fullName>
    </submittedName>
</protein>
<evidence type="ECO:0000256" key="3">
    <source>
        <dbReference type="ARBA" id="ARBA00022840"/>
    </source>
</evidence>
<name>A0A412FUV9_9FIRM</name>
<dbReference type="PROSITE" id="PS50893">
    <property type="entry name" value="ABC_TRANSPORTER_2"/>
    <property type="match status" value="1"/>
</dbReference>
<dbReference type="EMBL" id="QRUP01000017">
    <property type="protein sequence ID" value="RGR71859.1"/>
    <property type="molecule type" value="Genomic_DNA"/>
</dbReference>
<dbReference type="CDD" id="cd03230">
    <property type="entry name" value="ABC_DR_subfamily_A"/>
    <property type="match status" value="1"/>
</dbReference>
<organism evidence="5 6">
    <name type="scientific">Holdemania filiformis</name>
    <dbReference type="NCBI Taxonomy" id="61171"/>
    <lineage>
        <taxon>Bacteria</taxon>
        <taxon>Bacillati</taxon>
        <taxon>Bacillota</taxon>
        <taxon>Erysipelotrichia</taxon>
        <taxon>Erysipelotrichales</taxon>
        <taxon>Erysipelotrichaceae</taxon>
        <taxon>Holdemania</taxon>
    </lineage>
</organism>
<gene>
    <name evidence="5" type="ORF">DWY25_12665</name>
</gene>
<dbReference type="PANTHER" id="PTHR42939">
    <property type="entry name" value="ABC TRANSPORTER ATP-BINDING PROTEIN ALBC-RELATED"/>
    <property type="match status" value="1"/>
</dbReference>
<keyword evidence="2" id="KW-0547">Nucleotide-binding</keyword>
<proteinExistence type="predicted"/>
<dbReference type="PANTHER" id="PTHR42939:SF1">
    <property type="entry name" value="ABC TRANSPORTER ATP-BINDING PROTEIN ALBC-RELATED"/>
    <property type="match status" value="1"/>
</dbReference>